<comment type="subcellular location">
    <subcellularLocation>
        <location evidence="2">Mitochondrion</location>
    </subcellularLocation>
</comment>
<dbReference type="FunCoup" id="A3GFU9">
    <property type="interactions" value="217"/>
</dbReference>
<proteinExistence type="predicted"/>
<dbReference type="AlphaFoldDB" id="A3GFU9"/>
<dbReference type="EMBL" id="AAVQ01000001">
    <property type="protein sequence ID" value="EAZ63406.2"/>
    <property type="molecule type" value="Genomic_DNA"/>
</dbReference>
<dbReference type="Pfam" id="PF00436">
    <property type="entry name" value="SSB"/>
    <property type="match status" value="1"/>
</dbReference>
<dbReference type="InParanoid" id="A3GFU9"/>
<dbReference type="HOGENOM" id="CLU_126647_1_0_1"/>
<evidence type="ECO:0000256" key="1">
    <source>
        <dbReference type="ARBA" id="ARBA00023125"/>
    </source>
</evidence>
<keyword evidence="2" id="KW-0496">Mitochondrion</keyword>
<dbReference type="STRING" id="322104.A3GFU9"/>
<evidence type="ECO:0000256" key="2">
    <source>
        <dbReference type="PIRNR" id="PIRNR002070"/>
    </source>
</evidence>
<dbReference type="Proteomes" id="UP000002258">
    <property type="component" value="Chromosome 1"/>
</dbReference>
<dbReference type="GO" id="GO:0005739">
    <property type="term" value="C:mitochondrion"/>
    <property type="evidence" value="ECO:0007669"/>
    <property type="project" value="UniProtKB-SubCell"/>
</dbReference>
<protein>
    <recommendedName>
        <fullName evidence="2">Single-stranded DNA-binding protein</fullName>
    </recommendedName>
</protein>
<dbReference type="KEGG" id="pic:PICST_80863"/>
<dbReference type="GeneID" id="4851148"/>
<dbReference type="Gene3D" id="2.40.50.140">
    <property type="entry name" value="Nucleic acid-binding proteins"/>
    <property type="match status" value="1"/>
</dbReference>
<reference evidence="3 4" key="1">
    <citation type="journal article" date="2007" name="Nat. Biotechnol.">
        <title>Genome sequence of the lignocellulose-bioconverting and xylose-fermenting yeast Pichia stipitis.</title>
        <authorList>
            <person name="Jeffries T.W."/>
            <person name="Grigoriev I.V."/>
            <person name="Grimwood J."/>
            <person name="Laplaza J.M."/>
            <person name="Aerts A."/>
            <person name="Salamov A."/>
            <person name="Schmutz J."/>
            <person name="Lindquist E."/>
            <person name="Dehal P."/>
            <person name="Shapiro H."/>
            <person name="Jin Y.S."/>
            <person name="Passoth V."/>
            <person name="Richardson P.M."/>
        </authorList>
    </citation>
    <scope>NUCLEOTIDE SEQUENCE [LARGE SCALE GENOMIC DNA]</scope>
    <source>
        <strain evidence="4">ATCC 58785 / CBS 6054 / NBRC 10063 / NRRL Y-11545</strain>
    </source>
</reference>
<sequence length="134" mass="15264">MLRSSLRSFSTSVVRPSFARVSILGTVGNVNFRETKDGVKFINYSLAVDRYAPTEEDGKTTDWFNVSVFDEKQIAAFEKFLKPGVQLLVDADARQRVVADESSDSKYTLTSLKQRHFDVVRYAKRTPTEEEETE</sequence>
<evidence type="ECO:0000313" key="3">
    <source>
        <dbReference type="EMBL" id="EAZ63406.2"/>
    </source>
</evidence>
<dbReference type="GO" id="GO:0006260">
    <property type="term" value="P:DNA replication"/>
    <property type="evidence" value="ECO:0007669"/>
    <property type="project" value="InterPro"/>
</dbReference>
<accession>A3GFU9</accession>
<dbReference type="CDD" id="cd04496">
    <property type="entry name" value="SSB_OBF"/>
    <property type="match status" value="1"/>
</dbReference>
<gene>
    <name evidence="3" type="primary">RIM1</name>
    <name evidence="3" type="ORF">PICST_80863</name>
</gene>
<organism evidence="3 4">
    <name type="scientific">Scheffersomyces stipitis (strain ATCC 58785 / CBS 6054 / NBRC 10063 / NRRL Y-11545)</name>
    <name type="common">Yeast</name>
    <name type="synonym">Pichia stipitis</name>
    <dbReference type="NCBI Taxonomy" id="322104"/>
    <lineage>
        <taxon>Eukaryota</taxon>
        <taxon>Fungi</taxon>
        <taxon>Dikarya</taxon>
        <taxon>Ascomycota</taxon>
        <taxon>Saccharomycotina</taxon>
        <taxon>Pichiomycetes</taxon>
        <taxon>Debaryomycetaceae</taxon>
        <taxon>Scheffersomyces</taxon>
    </lineage>
</organism>
<dbReference type="OrthoDB" id="1078367at2759"/>
<dbReference type="OMA" id="WYRVVAF"/>
<keyword evidence="1 2" id="KW-0238">DNA-binding</keyword>
<dbReference type="InterPro" id="IPR011344">
    <property type="entry name" value="ssDNA-bd"/>
</dbReference>
<dbReference type="SUPFAM" id="SSF50249">
    <property type="entry name" value="Nucleic acid-binding proteins"/>
    <property type="match status" value="1"/>
</dbReference>
<dbReference type="RefSeq" id="XP_001387429.2">
    <property type="nucleotide sequence ID" value="XM_001387392.1"/>
</dbReference>
<comment type="caution">
    <text evidence="3">The sequence shown here is derived from an EMBL/GenBank/DDBJ whole genome shotgun (WGS) entry which is preliminary data.</text>
</comment>
<dbReference type="GO" id="GO:0003697">
    <property type="term" value="F:single-stranded DNA binding"/>
    <property type="evidence" value="ECO:0007669"/>
    <property type="project" value="InterPro"/>
</dbReference>
<keyword evidence="4" id="KW-1185">Reference proteome</keyword>
<dbReference type="PROSITE" id="PS50935">
    <property type="entry name" value="SSB"/>
    <property type="match status" value="1"/>
</dbReference>
<evidence type="ECO:0000313" key="4">
    <source>
        <dbReference type="Proteomes" id="UP000002258"/>
    </source>
</evidence>
<dbReference type="InterPro" id="IPR012340">
    <property type="entry name" value="NA-bd_OB-fold"/>
</dbReference>
<dbReference type="PIRSF" id="PIRSF002070">
    <property type="entry name" value="SSB"/>
    <property type="match status" value="1"/>
</dbReference>
<name>A3GFU9_PICST</name>
<dbReference type="eggNOG" id="ENOG502S0M8">
    <property type="taxonomic scope" value="Eukaryota"/>
</dbReference>
<dbReference type="InterPro" id="IPR000424">
    <property type="entry name" value="Primosome_PriB/ssb"/>
</dbReference>